<evidence type="ECO:0000313" key="2">
    <source>
        <dbReference type="Proteomes" id="UP001207468"/>
    </source>
</evidence>
<reference evidence="1" key="1">
    <citation type="submission" date="2021-03" db="EMBL/GenBank/DDBJ databases">
        <title>Evolutionary priming and transition to the ectomycorrhizal habit in an iconic lineage of mushroom-forming fungi: is preadaptation a requirement?</title>
        <authorList>
            <consortium name="DOE Joint Genome Institute"/>
            <person name="Looney B.P."/>
            <person name="Miyauchi S."/>
            <person name="Morin E."/>
            <person name="Drula E."/>
            <person name="Courty P.E."/>
            <person name="Chicoki N."/>
            <person name="Fauchery L."/>
            <person name="Kohler A."/>
            <person name="Kuo A."/>
            <person name="LaButti K."/>
            <person name="Pangilinan J."/>
            <person name="Lipzen A."/>
            <person name="Riley R."/>
            <person name="Andreopoulos W."/>
            <person name="He G."/>
            <person name="Johnson J."/>
            <person name="Barry K.W."/>
            <person name="Grigoriev I.V."/>
            <person name="Nagy L."/>
            <person name="Hibbett D."/>
            <person name="Henrissat B."/>
            <person name="Matheny P.B."/>
            <person name="Labbe J."/>
            <person name="Martin A.F."/>
        </authorList>
    </citation>
    <scope>NUCLEOTIDE SEQUENCE</scope>
    <source>
        <strain evidence="1">BPL698</strain>
    </source>
</reference>
<dbReference type="Proteomes" id="UP001207468">
    <property type="component" value="Unassembled WGS sequence"/>
</dbReference>
<protein>
    <submittedName>
        <fullName evidence="1">Uncharacterized protein</fullName>
    </submittedName>
</protein>
<name>A0ACC0UL52_9AGAM</name>
<proteinExistence type="predicted"/>
<organism evidence="1 2">
    <name type="scientific">Russula earlei</name>
    <dbReference type="NCBI Taxonomy" id="71964"/>
    <lineage>
        <taxon>Eukaryota</taxon>
        <taxon>Fungi</taxon>
        <taxon>Dikarya</taxon>
        <taxon>Basidiomycota</taxon>
        <taxon>Agaricomycotina</taxon>
        <taxon>Agaricomycetes</taxon>
        <taxon>Russulales</taxon>
        <taxon>Russulaceae</taxon>
        <taxon>Russula</taxon>
    </lineage>
</organism>
<dbReference type="EMBL" id="JAGFNK010000009">
    <property type="protein sequence ID" value="KAI9512396.1"/>
    <property type="molecule type" value="Genomic_DNA"/>
</dbReference>
<sequence>MAQFPYPASSRDKQPRTFRLTINALLSLPYRLCSPPPAVGKVRSCSVTPMFKVKLDDVLNRKHLPPLGSYLSPLTPSRLFIFLSGLKDFEEWLLFVEGCPENLYFILWLKEYASRYDQWVAQSRPVKNDSNPKEQYRFSNQIQHSTGLTLFYLRAKQTFFTPGAEYELNIPSDVLSPFHTGHFVSPHPDPVVFSDVAWQVHNMLKDSLDRFVLASYYNVGTNRALCGTIGGIVIALAGFVPPIAVNFAKDYARWLRLLSLPGLWLGLTIIIASLNGVCMMVYIFGDLRQLRKFELSRPRISSPKPLDASSSRPHISSPVPIGPYPSPTQSKPPVTPLTIAIPGHPPPAAISPVQRDSLANSIASTPYDLASQYTSSASSYNGALMDGSEPEITVSPAYFDPDPAPEGPATRTGLNAHPFITDGIAVPSPSYRFGTADAHSEECRFNRACYGNATAGFISFDDDDLYDRPTGKAAEEGRAATFDFDSLPVRDGEDVPCICAAVPAAPSSVALPLNSPPEEKQSESNQPSVPLPSPTVVAIPDDDIHPLRRAELMSPSSFLARAQHKCNHNSVVGSTPAAPANQKYKSQATPPRVGLHKIEIQHHRVRNVPAFGPLTRVLSPVVSRAQWEIVVRSAFVAMILSLTLVGSILAVPVRH</sequence>
<accession>A0ACC0UL52</accession>
<comment type="caution">
    <text evidence="1">The sequence shown here is derived from an EMBL/GenBank/DDBJ whole genome shotgun (WGS) entry which is preliminary data.</text>
</comment>
<evidence type="ECO:0000313" key="1">
    <source>
        <dbReference type="EMBL" id="KAI9512396.1"/>
    </source>
</evidence>
<gene>
    <name evidence="1" type="ORF">F5148DRAFT_1279736</name>
</gene>
<keyword evidence="2" id="KW-1185">Reference proteome</keyword>